<dbReference type="GO" id="GO:0030785">
    <property type="term" value="F:[ribulose-bisphosphate carboxylase]-lysine N-methyltransferase activity"/>
    <property type="evidence" value="ECO:0007669"/>
    <property type="project" value="InterPro"/>
</dbReference>
<keyword evidence="2" id="KW-0150">Chloroplast</keyword>
<dbReference type="InterPro" id="IPR011192">
    <property type="entry name" value="Rubisco_LSMT_MeTrfase_plant"/>
</dbReference>
<dbReference type="Pfam" id="PF00639">
    <property type="entry name" value="Rotamase"/>
    <property type="match status" value="1"/>
</dbReference>
<dbReference type="Gramene" id="BGIOSGA029775-TA">
    <property type="protein sequence ID" value="BGIOSGA029775-PA"/>
    <property type="gene ID" value="BGIOSGA029775"/>
</dbReference>
<feature type="compositionally biased region" description="Pro residues" evidence="9">
    <location>
        <begin position="176"/>
        <end position="186"/>
    </location>
</feature>
<dbReference type="InterPro" id="IPR015353">
    <property type="entry name" value="Rubisco_LSMT_subst-bd"/>
</dbReference>
<dbReference type="PROSITE" id="PS50280">
    <property type="entry name" value="SET"/>
    <property type="match status" value="1"/>
</dbReference>
<keyword evidence="13" id="KW-1185">Reference proteome</keyword>
<feature type="domain" description="PpiC" evidence="10">
    <location>
        <begin position="46"/>
        <end position="159"/>
    </location>
</feature>
<evidence type="ECO:0000256" key="7">
    <source>
        <dbReference type="ARBA" id="ARBA00022946"/>
    </source>
</evidence>
<dbReference type="PROSITE" id="PS51583">
    <property type="entry name" value="SAM_MT127"/>
    <property type="match status" value="1"/>
</dbReference>
<evidence type="ECO:0000259" key="11">
    <source>
        <dbReference type="PROSITE" id="PS50280"/>
    </source>
</evidence>
<protein>
    <recommendedName>
        <fullName evidence="14">Peptidylprolyl isomerase</fullName>
    </recommendedName>
</protein>
<dbReference type="InterPro" id="IPR044431">
    <property type="entry name" value="SET_RBCMT"/>
</dbReference>
<sequence>MGKDSKPKDKGKGKQAAGSSGGDDAGGGGKGGKGKGGKSADGLGTCTYVKARHVLCEKQGKINEAYKKLQDGWLDNGDKVPPAEFAKLNAAVPVISYESQMIAQEYSECPSGKKGGDLGWFPRGKMAGPFQDVAFSTPVGATSAPFKSTVPFGLASMGTTSSSVKEGRTDQSASASPPPPPAPAPPTERTRPAQRPGRQSSTAVAPTTKDAALQEFRRWVSSHGSDAGSGAAAPAAVPEVGLGLVAARDLPRGEVLAEVPKKLWLDADAVAASDLGGAVGRGGLRPWVAVALLLLREAARGAGSPWAPYLAILPRQTDSTIFWSEEELLEIQGTQLLSTTMGVKEYVQSEFESVEAEIISENRELFPGTVTFNDFLWAFGILRSRVFAELRGDKLALIPFADLVNHSDDITSKESSWEIKGKGLFGRDVVFSLRTPVNVKSGEQIYIQYDLDKSNAELALDYGFTESNSSRDAYTLTLEISESDPFYDDKLDIAELNGMGETAYFDIVLGESLPPQMLPYLRLLCLGGTDAFLLEALFRNAVWGHLELPVSQDNEEAICQVIRNACKSALGAYHTTIEEDEELLGSENLQPRLQIAVEVRAGEKKVLQQIDDIFKQREEELDGLEYYQERRLKDIGLVGDNGEIIFWES</sequence>
<evidence type="ECO:0000256" key="8">
    <source>
        <dbReference type="PROSITE-ProRule" id="PRU00278"/>
    </source>
</evidence>
<dbReference type="PANTHER" id="PTHR13271:SF113">
    <property type="entry name" value="[FRUCTOSE-BISPHOSPHATE ALDOLASE]-LYSINE N-METHYLTRANSFERASE, CHLOROPLASTIC"/>
    <property type="match status" value="1"/>
</dbReference>
<gene>
    <name evidence="12" type="ORF">OsI_31339</name>
</gene>
<keyword evidence="6" id="KW-0949">S-adenosyl-L-methionine</keyword>
<evidence type="ECO:0000313" key="12">
    <source>
        <dbReference type="EMBL" id="EEC84567.1"/>
    </source>
</evidence>
<dbReference type="Gene3D" id="3.90.1420.10">
    <property type="entry name" value="Rubisco LSMT, substrate-binding domain"/>
    <property type="match status" value="1"/>
</dbReference>
<evidence type="ECO:0000256" key="5">
    <source>
        <dbReference type="ARBA" id="ARBA00022679"/>
    </source>
</evidence>
<dbReference type="SUPFAM" id="SSF81822">
    <property type="entry name" value="RuBisCo LSMT C-terminal, substrate-binding domain"/>
    <property type="match status" value="1"/>
</dbReference>
<dbReference type="PANTHER" id="PTHR13271">
    <property type="entry name" value="UNCHARACTERIZED PUTATIVE METHYLTRANSFERASE"/>
    <property type="match status" value="1"/>
</dbReference>
<feature type="compositionally biased region" description="Gly residues" evidence="9">
    <location>
        <begin position="19"/>
        <end position="31"/>
    </location>
</feature>
<feature type="compositionally biased region" description="Basic and acidic residues" evidence="9">
    <location>
        <begin position="1"/>
        <end position="12"/>
    </location>
</feature>
<dbReference type="SUPFAM" id="SSF54534">
    <property type="entry name" value="FKBP-like"/>
    <property type="match status" value="1"/>
</dbReference>
<dbReference type="PROSITE" id="PS50198">
    <property type="entry name" value="PPIC_PPIASE_2"/>
    <property type="match status" value="1"/>
</dbReference>
<comment type="subcellular location">
    <subcellularLocation>
        <location evidence="1">Plastid</location>
        <location evidence="1">Chloroplast</location>
    </subcellularLocation>
</comment>
<evidence type="ECO:0000256" key="1">
    <source>
        <dbReference type="ARBA" id="ARBA00004229"/>
    </source>
</evidence>
<evidence type="ECO:0008006" key="14">
    <source>
        <dbReference type="Google" id="ProtNLM"/>
    </source>
</evidence>
<feature type="region of interest" description="Disordered" evidence="9">
    <location>
        <begin position="1"/>
        <end position="42"/>
    </location>
</feature>
<dbReference type="InterPro" id="IPR046341">
    <property type="entry name" value="SET_dom_sf"/>
</dbReference>
<evidence type="ECO:0000256" key="6">
    <source>
        <dbReference type="ARBA" id="ARBA00022691"/>
    </source>
</evidence>
<dbReference type="SUPFAM" id="SSF82199">
    <property type="entry name" value="SET domain"/>
    <property type="match status" value="1"/>
</dbReference>
<dbReference type="InterPro" id="IPR001214">
    <property type="entry name" value="SET_dom"/>
</dbReference>
<name>B8BF75_ORYSI</name>
<accession>B8BF75</accession>
<dbReference type="InterPro" id="IPR046357">
    <property type="entry name" value="PPIase_dom_sf"/>
</dbReference>
<proteinExistence type="predicted"/>
<dbReference type="STRING" id="39946.B8BF75"/>
<dbReference type="HOGENOM" id="CLU_028149_1_0_1"/>
<keyword evidence="4" id="KW-0934">Plastid</keyword>
<reference evidence="12 13" key="1">
    <citation type="journal article" date="2005" name="PLoS Biol.">
        <title>The genomes of Oryza sativa: a history of duplications.</title>
        <authorList>
            <person name="Yu J."/>
            <person name="Wang J."/>
            <person name="Lin W."/>
            <person name="Li S."/>
            <person name="Li H."/>
            <person name="Zhou J."/>
            <person name="Ni P."/>
            <person name="Dong W."/>
            <person name="Hu S."/>
            <person name="Zeng C."/>
            <person name="Zhang J."/>
            <person name="Zhang Y."/>
            <person name="Li R."/>
            <person name="Xu Z."/>
            <person name="Li S."/>
            <person name="Li X."/>
            <person name="Zheng H."/>
            <person name="Cong L."/>
            <person name="Lin L."/>
            <person name="Yin J."/>
            <person name="Geng J."/>
            <person name="Li G."/>
            <person name="Shi J."/>
            <person name="Liu J."/>
            <person name="Lv H."/>
            <person name="Li J."/>
            <person name="Wang J."/>
            <person name="Deng Y."/>
            <person name="Ran L."/>
            <person name="Shi X."/>
            <person name="Wang X."/>
            <person name="Wu Q."/>
            <person name="Li C."/>
            <person name="Ren X."/>
            <person name="Wang J."/>
            <person name="Wang X."/>
            <person name="Li D."/>
            <person name="Liu D."/>
            <person name="Zhang X."/>
            <person name="Ji Z."/>
            <person name="Zhao W."/>
            <person name="Sun Y."/>
            <person name="Zhang Z."/>
            <person name="Bao J."/>
            <person name="Han Y."/>
            <person name="Dong L."/>
            <person name="Ji J."/>
            <person name="Chen P."/>
            <person name="Wu S."/>
            <person name="Liu J."/>
            <person name="Xiao Y."/>
            <person name="Bu D."/>
            <person name="Tan J."/>
            <person name="Yang L."/>
            <person name="Ye C."/>
            <person name="Zhang J."/>
            <person name="Xu J."/>
            <person name="Zhou Y."/>
            <person name="Yu Y."/>
            <person name="Zhang B."/>
            <person name="Zhuang S."/>
            <person name="Wei H."/>
            <person name="Liu B."/>
            <person name="Lei M."/>
            <person name="Yu H."/>
            <person name="Li Y."/>
            <person name="Xu H."/>
            <person name="Wei S."/>
            <person name="He X."/>
            <person name="Fang L."/>
            <person name="Zhang Z."/>
            <person name="Zhang Y."/>
            <person name="Huang X."/>
            <person name="Su Z."/>
            <person name="Tong W."/>
            <person name="Li J."/>
            <person name="Tong Z."/>
            <person name="Li S."/>
            <person name="Ye J."/>
            <person name="Wang L."/>
            <person name="Fang L."/>
            <person name="Lei T."/>
            <person name="Chen C."/>
            <person name="Chen H."/>
            <person name="Xu Z."/>
            <person name="Li H."/>
            <person name="Huang H."/>
            <person name="Zhang F."/>
            <person name="Xu H."/>
            <person name="Li N."/>
            <person name="Zhao C."/>
            <person name="Li S."/>
            <person name="Dong L."/>
            <person name="Huang Y."/>
            <person name="Li L."/>
            <person name="Xi Y."/>
            <person name="Qi Q."/>
            <person name="Li W."/>
            <person name="Zhang B."/>
            <person name="Hu W."/>
            <person name="Zhang Y."/>
            <person name="Tian X."/>
            <person name="Jiao Y."/>
            <person name="Liang X."/>
            <person name="Jin J."/>
            <person name="Gao L."/>
            <person name="Zheng W."/>
            <person name="Hao B."/>
            <person name="Liu S."/>
            <person name="Wang W."/>
            <person name="Yuan L."/>
            <person name="Cao M."/>
            <person name="McDermott J."/>
            <person name="Samudrala R."/>
            <person name="Wang J."/>
            <person name="Wong G.K."/>
            <person name="Yang H."/>
        </authorList>
    </citation>
    <scope>NUCLEOTIDE SEQUENCE [LARGE SCALE GENOMIC DNA]</scope>
    <source>
        <strain evidence="13">cv. 93-11</strain>
    </source>
</reference>
<dbReference type="AlphaFoldDB" id="B8BF75"/>
<keyword evidence="5" id="KW-0808">Transferase</keyword>
<feature type="domain" description="SET" evidence="11">
    <location>
        <begin position="218"/>
        <end position="450"/>
    </location>
</feature>
<dbReference type="Pfam" id="PF09273">
    <property type="entry name" value="Rubis-subs-bind"/>
    <property type="match status" value="1"/>
</dbReference>
<keyword evidence="8" id="KW-0413">Isomerase</keyword>
<dbReference type="Pfam" id="PF00856">
    <property type="entry name" value="SET"/>
    <property type="match status" value="1"/>
</dbReference>
<dbReference type="Proteomes" id="UP000007015">
    <property type="component" value="Chromosome 9"/>
</dbReference>
<evidence type="ECO:0000256" key="3">
    <source>
        <dbReference type="ARBA" id="ARBA00022603"/>
    </source>
</evidence>
<dbReference type="FunFam" id="3.90.1420.10:FF:000004">
    <property type="entry name" value="Ribulose-1,5 bisphosphate carboxylase/oxygenase large subunit N-methyltransferase, chloroplastic"/>
    <property type="match status" value="1"/>
</dbReference>
<dbReference type="InterPro" id="IPR050600">
    <property type="entry name" value="SETD3_SETD6_MTase"/>
</dbReference>
<dbReference type="EMBL" id="CM000134">
    <property type="protein sequence ID" value="EEC84567.1"/>
    <property type="molecule type" value="Genomic_DNA"/>
</dbReference>
<keyword evidence="8" id="KW-0697">Rotamase</keyword>
<dbReference type="FunFam" id="3.90.1410.10:FF:000005">
    <property type="entry name" value="Ribulose-1,5 bisphosphate carboxylase/oxygenase large subunit N-methyltransferase, chloroplastic"/>
    <property type="match status" value="1"/>
</dbReference>
<dbReference type="GO" id="GO:0032259">
    <property type="term" value="P:methylation"/>
    <property type="evidence" value="ECO:0007669"/>
    <property type="project" value="UniProtKB-KW"/>
</dbReference>
<evidence type="ECO:0000256" key="9">
    <source>
        <dbReference type="SAM" id="MobiDB-lite"/>
    </source>
</evidence>
<feature type="region of interest" description="Disordered" evidence="9">
    <location>
        <begin position="159"/>
        <end position="209"/>
    </location>
</feature>
<dbReference type="GO" id="GO:0016279">
    <property type="term" value="F:protein-lysine N-methyltransferase activity"/>
    <property type="evidence" value="ECO:0007669"/>
    <property type="project" value="InterPro"/>
</dbReference>
<keyword evidence="7" id="KW-0809">Transit peptide</keyword>
<keyword evidence="3" id="KW-0489">Methyltransferase</keyword>
<dbReference type="Gene3D" id="3.90.1410.10">
    <property type="entry name" value="set domain protein methyltransferase, domain 1"/>
    <property type="match status" value="1"/>
</dbReference>
<dbReference type="InterPro" id="IPR036464">
    <property type="entry name" value="Rubisco_LSMT_subst-bd_sf"/>
</dbReference>
<dbReference type="CDD" id="cd19179">
    <property type="entry name" value="SET_RBCMT"/>
    <property type="match status" value="1"/>
</dbReference>
<dbReference type="Gene3D" id="3.10.50.40">
    <property type="match status" value="1"/>
</dbReference>
<organism evidence="12 13">
    <name type="scientific">Oryza sativa subsp. indica</name>
    <name type="common">Rice</name>
    <dbReference type="NCBI Taxonomy" id="39946"/>
    <lineage>
        <taxon>Eukaryota</taxon>
        <taxon>Viridiplantae</taxon>
        <taxon>Streptophyta</taxon>
        <taxon>Embryophyta</taxon>
        <taxon>Tracheophyta</taxon>
        <taxon>Spermatophyta</taxon>
        <taxon>Magnoliopsida</taxon>
        <taxon>Liliopsida</taxon>
        <taxon>Poales</taxon>
        <taxon>Poaceae</taxon>
        <taxon>BOP clade</taxon>
        <taxon>Oryzoideae</taxon>
        <taxon>Oryzeae</taxon>
        <taxon>Oryzinae</taxon>
        <taxon>Oryza</taxon>
        <taxon>Oryza sativa</taxon>
    </lineage>
</organism>
<evidence type="ECO:0000256" key="4">
    <source>
        <dbReference type="ARBA" id="ARBA00022640"/>
    </source>
</evidence>
<evidence type="ECO:0000313" key="13">
    <source>
        <dbReference type="Proteomes" id="UP000007015"/>
    </source>
</evidence>
<dbReference type="GO" id="GO:0009507">
    <property type="term" value="C:chloroplast"/>
    <property type="evidence" value="ECO:0007669"/>
    <property type="project" value="UniProtKB-SubCell"/>
</dbReference>
<dbReference type="GO" id="GO:0003755">
    <property type="term" value="F:peptidyl-prolyl cis-trans isomerase activity"/>
    <property type="evidence" value="ECO:0007669"/>
    <property type="project" value="UniProtKB-KW"/>
</dbReference>
<evidence type="ECO:0000259" key="10">
    <source>
        <dbReference type="PROSITE" id="PS50198"/>
    </source>
</evidence>
<dbReference type="InterPro" id="IPR000297">
    <property type="entry name" value="PPIase_PpiC"/>
</dbReference>
<dbReference type="OMA" id="ENEADCC"/>
<evidence type="ECO:0000256" key="2">
    <source>
        <dbReference type="ARBA" id="ARBA00022528"/>
    </source>
</evidence>